<dbReference type="EMBL" id="JANLFC010000020">
    <property type="protein sequence ID" value="MCR4448094.1"/>
    <property type="molecule type" value="Genomic_DNA"/>
</dbReference>
<evidence type="ECO:0000313" key="2">
    <source>
        <dbReference type="EMBL" id="MCR4448094.1"/>
    </source>
</evidence>
<evidence type="ECO:0000313" key="3">
    <source>
        <dbReference type="Proteomes" id="UP001204061"/>
    </source>
</evidence>
<name>A0AAW5M974_AERVE</name>
<organism evidence="2 3">
    <name type="scientific">Aeromonas veronii</name>
    <dbReference type="NCBI Taxonomy" id="654"/>
    <lineage>
        <taxon>Bacteria</taxon>
        <taxon>Pseudomonadati</taxon>
        <taxon>Pseudomonadota</taxon>
        <taxon>Gammaproteobacteria</taxon>
        <taxon>Aeromonadales</taxon>
        <taxon>Aeromonadaceae</taxon>
        <taxon>Aeromonas</taxon>
    </lineage>
</organism>
<reference evidence="2" key="1">
    <citation type="submission" date="2022-08" db="EMBL/GenBank/DDBJ databases">
        <title>A global survey of hypervirulent Aeromonas hydrophila identified this emerging pathogen in farmed fish in the lower Mekong River basin.</title>
        <authorList>
            <person name="Xu T."/>
            <person name="Rasmussen-Ivey C.R."/>
            <person name="Moen F.S."/>
            <person name="Fernandez Bravo A."/>
            <person name="Lamy B."/>
            <person name="Beaz-Hidalgo R."/>
            <person name="Khan C.D."/>
            <person name="Castro Escarpulli G."/>
            <person name="Yasin I.S.M."/>
            <person name="Figueras M.J."/>
            <person name="Azzam Sayuti M."/>
            <person name="Karim M.M."/>
            <person name="Alam K.M."/>
            <person name="Le T.T.T."/>
            <person name="Thao N.H.P."/>
            <person name="Addo S."/>
            <person name="Duodu S."/>
            <person name="Ali S."/>
            <person name="Mey S."/>
            <person name="Somony T."/>
            <person name="Liles M.R."/>
        </authorList>
    </citation>
    <scope>NUCLEOTIDE SEQUENCE</scope>
    <source>
        <strain evidence="2">0.14</strain>
    </source>
</reference>
<sequence length="291" mass="31612">MKRYDCEWTPLGAVMEEHKDGAFVPFSEVSGLAEQLADATRQCGVMADLLREAIGEVPQTQSFPSRCDAALAGKMPDRQGTEWTDAATSPVAADYRELQEQHDQLQSKHKGALDLLHELREGAEIHLHNCNVCKNEDGVNNWTGKLARIDAALAGHVVSQPLRLLIQMTDILKMCRSALITAYEDILDGTAKGVIQYRIKLATKGINMAEHAIDAAAQANSGRFITEGQELELITVLQSIVNGFSDDPAHDAAALLKRITGEVPWAGDSFQIQPRQGGEPCATEPPSSSQA</sequence>
<gene>
    <name evidence="2" type="ORF">NS965_06810</name>
</gene>
<comment type="caution">
    <text evidence="2">The sequence shown here is derived from an EMBL/GenBank/DDBJ whole genome shotgun (WGS) entry which is preliminary data.</text>
</comment>
<accession>A0AAW5M974</accession>
<protein>
    <submittedName>
        <fullName evidence="2">Uncharacterized protein</fullName>
    </submittedName>
</protein>
<evidence type="ECO:0000256" key="1">
    <source>
        <dbReference type="SAM" id="MobiDB-lite"/>
    </source>
</evidence>
<proteinExistence type="predicted"/>
<dbReference type="AlphaFoldDB" id="A0AAW5M974"/>
<feature type="region of interest" description="Disordered" evidence="1">
    <location>
        <begin position="268"/>
        <end position="291"/>
    </location>
</feature>
<dbReference type="RefSeq" id="WP_257725123.1">
    <property type="nucleotide sequence ID" value="NZ_JANLFC010000020.1"/>
</dbReference>
<dbReference type="Proteomes" id="UP001204061">
    <property type="component" value="Unassembled WGS sequence"/>
</dbReference>